<protein>
    <recommendedName>
        <fullName evidence="7">1-acyl-sn-glycerol-3-phosphate acyltransferase</fullName>
        <ecNumber evidence="7">2.3.1.51</ecNumber>
    </recommendedName>
</protein>
<evidence type="ECO:0000259" key="8">
    <source>
        <dbReference type="SMART" id="SM00563"/>
    </source>
</evidence>
<dbReference type="SUPFAM" id="SSF69593">
    <property type="entry name" value="Glycerol-3-phosphate (1)-acyltransferase"/>
    <property type="match status" value="1"/>
</dbReference>
<keyword evidence="3 7" id="KW-0444">Lipid biosynthesis</keyword>
<dbReference type="GO" id="GO:0003841">
    <property type="term" value="F:1-acylglycerol-3-phosphate O-acyltransferase activity"/>
    <property type="evidence" value="ECO:0007669"/>
    <property type="project" value="UniProtKB-UniRule"/>
</dbReference>
<dbReference type="SMART" id="SM00563">
    <property type="entry name" value="PlsC"/>
    <property type="match status" value="1"/>
</dbReference>
<evidence type="ECO:0000256" key="5">
    <source>
        <dbReference type="ARBA" id="ARBA00023098"/>
    </source>
</evidence>
<comment type="domain">
    <text evidence="7">The HXXXXD motif is essential for acyltransferase activity and may constitute the binding site for the phosphate moiety of the glycerol-3-phosphate.</text>
</comment>
<comment type="catalytic activity">
    <reaction evidence="7">
        <text>a 1-acyl-sn-glycero-3-phosphate + an acyl-CoA = a 1,2-diacyl-sn-glycero-3-phosphate + CoA</text>
        <dbReference type="Rhea" id="RHEA:19709"/>
        <dbReference type="ChEBI" id="CHEBI:57287"/>
        <dbReference type="ChEBI" id="CHEBI:57970"/>
        <dbReference type="ChEBI" id="CHEBI:58342"/>
        <dbReference type="ChEBI" id="CHEBI:58608"/>
        <dbReference type="EC" id="2.3.1.51"/>
    </reaction>
</comment>
<evidence type="ECO:0000256" key="3">
    <source>
        <dbReference type="ARBA" id="ARBA00022516"/>
    </source>
</evidence>
<reference evidence="9" key="1">
    <citation type="submission" date="2021-04" db="EMBL/GenBank/DDBJ databases">
        <title>Genome seq and assembly of Bacillus sp.</title>
        <authorList>
            <person name="Chhetri G."/>
        </authorList>
    </citation>
    <scope>NUCLEOTIDE SEQUENCE</scope>
    <source>
        <strain evidence="9">RG28</strain>
    </source>
</reference>
<accession>A0A940NNK6</accession>
<dbReference type="PANTHER" id="PTHR10434:SF64">
    <property type="entry name" value="1-ACYL-SN-GLYCEROL-3-PHOSPHATE ACYLTRANSFERASE-RELATED"/>
    <property type="match status" value="1"/>
</dbReference>
<gene>
    <name evidence="9" type="ORF">J5Y03_02680</name>
</gene>
<comment type="caution">
    <text evidence="9">The sequence shown here is derived from an EMBL/GenBank/DDBJ whole genome shotgun (WGS) entry which is preliminary data.</text>
</comment>
<keyword evidence="4 7" id="KW-0808">Transferase</keyword>
<dbReference type="PANTHER" id="PTHR10434">
    <property type="entry name" value="1-ACYL-SN-GLYCEROL-3-PHOSPHATE ACYLTRANSFERASE"/>
    <property type="match status" value="1"/>
</dbReference>
<keyword evidence="10" id="KW-1185">Reference proteome</keyword>
<evidence type="ECO:0000256" key="4">
    <source>
        <dbReference type="ARBA" id="ARBA00022679"/>
    </source>
</evidence>
<dbReference type="NCBIfam" id="TIGR00530">
    <property type="entry name" value="AGP_acyltrn"/>
    <property type="match status" value="1"/>
</dbReference>
<evidence type="ECO:0000313" key="9">
    <source>
        <dbReference type="EMBL" id="MBP0724087.1"/>
    </source>
</evidence>
<keyword evidence="7" id="KW-0594">Phospholipid biosynthesis</keyword>
<evidence type="ECO:0000256" key="6">
    <source>
        <dbReference type="ARBA" id="ARBA00023315"/>
    </source>
</evidence>
<dbReference type="RefSeq" id="WP_209402232.1">
    <property type="nucleotide sequence ID" value="NZ_JAGIYQ010000002.1"/>
</dbReference>
<keyword evidence="7" id="KW-1208">Phospholipid metabolism</keyword>
<dbReference type="AlphaFoldDB" id="A0A940NNK6"/>
<evidence type="ECO:0000256" key="1">
    <source>
        <dbReference type="ARBA" id="ARBA00005189"/>
    </source>
</evidence>
<organism evidence="9 10">
    <name type="scientific">Gottfriedia endophytica</name>
    <dbReference type="NCBI Taxonomy" id="2820819"/>
    <lineage>
        <taxon>Bacteria</taxon>
        <taxon>Bacillati</taxon>
        <taxon>Bacillota</taxon>
        <taxon>Bacilli</taxon>
        <taxon>Bacillales</taxon>
        <taxon>Bacillaceae</taxon>
        <taxon>Gottfriedia</taxon>
    </lineage>
</organism>
<dbReference type="EMBL" id="JAGIYQ010000002">
    <property type="protein sequence ID" value="MBP0724087.1"/>
    <property type="molecule type" value="Genomic_DNA"/>
</dbReference>
<dbReference type="InterPro" id="IPR004552">
    <property type="entry name" value="AGP_acyltrans"/>
</dbReference>
<dbReference type="CDD" id="cd07989">
    <property type="entry name" value="LPLAT_AGPAT-like"/>
    <property type="match status" value="1"/>
</dbReference>
<evidence type="ECO:0000256" key="2">
    <source>
        <dbReference type="ARBA" id="ARBA00008655"/>
    </source>
</evidence>
<dbReference type="Pfam" id="PF01553">
    <property type="entry name" value="Acyltransferase"/>
    <property type="match status" value="1"/>
</dbReference>
<dbReference type="Proteomes" id="UP000682134">
    <property type="component" value="Unassembled WGS sequence"/>
</dbReference>
<comment type="similarity">
    <text evidence="2 7">Belongs to the 1-acyl-sn-glycerol-3-phosphate acyltransferase family.</text>
</comment>
<dbReference type="GO" id="GO:0016020">
    <property type="term" value="C:membrane"/>
    <property type="evidence" value="ECO:0007669"/>
    <property type="project" value="InterPro"/>
</dbReference>
<keyword evidence="5 7" id="KW-0443">Lipid metabolism</keyword>
<dbReference type="EC" id="2.3.1.51" evidence="7"/>
<keyword evidence="6 7" id="KW-0012">Acyltransferase</keyword>
<name>A0A940NNK6_9BACI</name>
<dbReference type="GO" id="GO:0006654">
    <property type="term" value="P:phosphatidic acid biosynthetic process"/>
    <property type="evidence" value="ECO:0007669"/>
    <property type="project" value="TreeGrafter"/>
</dbReference>
<comment type="pathway">
    <text evidence="1">Lipid metabolism.</text>
</comment>
<feature type="domain" description="Phospholipid/glycerol acyltransferase" evidence="8">
    <location>
        <begin position="74"/>
        <end position="188"/>
    </location>
</feature>
<proteinExistence type="inferred from homology"/>
<evidence type="ECO:0000256" key="7">
    <source>
        <dbReference type="RuleBase" id="RU361267"/>
    </source>
</evidence>
<evidence type="ECO:0000313" key="10">
    <source>
        <dbReference type="Proteomes" id="UP000682134"/>
    </source>
</evidence>
<sequence>MIRTIYAAIRIIWGVIYVGLKLPKVKRLPNTLSVNERDKFIHQVPDYFGKMMIGVTGSKVEVIGLENIPKDQAVLFVSNHQSNFDIPLLMGYLNKPMGFISKVELSKIPIVRQWMENMNCVFMDREDRRQSLLAIKDGITKLQNGHSLVIFPEGTRSKGDKMGEFKSGSFHLALKSGVPIVPLRINGTYNILESNGNRIKPANISLEAFPPVNPAELGLTDPKAISSYVQQIIEGK</sequence>
<dbReference type="InterPro" id="IPR002123">
    <property type="entry name" value="Plipid/glycerol_acylTrfase"/>
</dbReference>